<evidence type="ECO:0000313" key="3">
    <source>
        <dbReference type="EMBL" id="MBK1715219.1"/>
    </source>
</evidence>
<proteinExistence type="predicted"/>
<evidence type="ECO:0000313" key="4">
    <source>
        <dbReference type="Proteomes" id="UP001041814"/>
    </source>
</evidence>
<reference evidence="3" key="2">
    <citation type="journal article" date="2020" name="Microorganisms">
        <title>Osmotic Adaptation and Compatible Solute Biosynthesis of Phototrophic Bacteria as Revealed from Genome Analyses.</title>
        <authorList>
            <person name="Imhoff J.F."/>
            <person name="Rahn T."/>
            <person name="Kunzel S."/>
            <person name="Keller A."/>
            <person name="Neulinger S.C."/>
        </authorList>
    </citation>
    <scope>NUCLEOTIDE SEQUENCE</scope>
    <source>
        <strain evidence="3">IM 151</strain>
    </source>
</reference>
<organism evidence="3 4">
    <name type="scientific">Rubrivivax gelatinosus</name>
    <name type="common">Rhodocyclus gelatinosus</name>
    <name type="synonym">Rhodopseudomonas gelatinosa</name>
    <dbReference type="NCBI Taxonomy" id="28068"/>
    <lineage>
        <taxon>Bacteria</taxon>
        <taxon>Pseudomonadati</taxon>
        <taxon>Pseudomonadota</taxon>
        <taxon>Betaproteobacteria</taxon>
        <taxon>Burkholderiales</taxon>
        <taxon>Sphaerotilaceae</taxon>
        <taxon>Rubrivivax</taxon>
    </lineage>
</organism>
<sequence length="124" mass="13362">MIKAFLVEDSPVIRDNLISALEELVPLSVVGWADDEAGALRWLGDPANVCDLAILDIFLRAGSGTGILRALRAAGSPLQRVVLTNYASPDLARQCLELGAERVFDKSRDIDALINYCAALKPRG</sequence>
<dbReference type="RefSeq" id="WP_207185162.1">
    <property type="nucleotide sequence ID" value="NZ_NRRT01000091.1"/>
</dbReference>
<feature type="domain" description="Response regulatory" evidence="2">
    <location>
        <begin position="3"/>
        <end position="121"/>
    </location>
</feature>
<keyword evidence="4" id="KW-1185">Reference proteome</keyword>
<evidence type="ECO:0000256" key="1">
    <source>
        <dbReference type="PROSITE-ProRule" id="PRU00169"/>
    </source>
</evidence>
<dbReference type="PROSITE" id="PS50110">
    <property type="entry name" value="RESPONSE_REGULATORY"/>
    <property type="match status" value="1"/>
</dbReference>
<name>A0ABS1E0V4_RUBGE</name>
<accession>A0ABS1E0V4</accession>
<dbReference type="Pfam" id="PF00072">
    <property type="entry name" value="Response_reg"/>
    <property type="match status" value="1"/>
</dbReference>
<feature type="modified residue" description="4-aspartylphosphate" evidence="1">
    <location>
        <position position="56"/>
    </location>
</feature>
<dbReference type="EMBL" id="NRRU01000104">
    <property type="protein sequence ID" value="MBK1715219.1"/>
    <property type="molecule type" value="Genomic_DNA"/>
</dbReference>
<keyword evidence="1" id="KW-0597">Phosphoprotein</keyword>
<comment type="caution">
    <text evidence="3">The sequence shown here is derived from an EMBL/GenBank/DDBJ whole genome shotgun (WGS) entry which is preliminary data.</text>
</comment>
<dbReference type="InterPro" id="IPR001789">
    <property type="entry name" value="Sig_transdc_resp-reg_receiver"/>
</dbReference>
<dbReference type="InterPro" id="IPR011006">
    <property type="entry name" value="CheY-like_superfamily"/>
</dbReference>
<dbReference type="SUPFAM" id="SSF52172">
    <property type="entry name" value="CheY-like"/>
    <property type="match status" value="1"/>
</dbReference>
<gene>
    <name evidence="3" type="ORF">CKO43_20880</name>
</gene>
<dbReference type="Proteomes" id="UP001041814">
    <property type="component" value="Unassembled WGS sequence"/>
</dbReference>
<reference evidence="3" key="1">
    <citation type="submission" date="2017-08" db="EMBL/GenBank/DDBJ databases">
        <authorList>
            <person name="Imhoff J.F."/>
            <person name="Rahn T."/>
            <person name="Kuenzel S."/>
            <person name="Neulinger S.C."/>
        </authorList>
    </citation>
    <scope>NUCLEOTIDE SEQUENCE</scope>
    <source>
        <strain evidence="3">IM 151</strain>
    </source>
</reference>
<dbReference type="SMART" id="SM00448">
    <property type="entry name" value="REC"/>
    <property type="match status" value="1"/>
</dbReference>
<protein>
    <recommendedName>
        <fullName evidence="2">Response regulatory domain-containing protein</fullName>
    </recommendedName>
</protein>
<dbReference type="Gene3D" id="3.40.50.2300">
    <property type="match status" value="1"/>
</dbReference>
<evidence type="ECO:0000259" key="2">
    <source>
        <dbReference type="PROSITE" id="PS50110"/>
    </source>
</evidence>